<name>A0A7S4QR16_9DINO</name>
<dbReference type="EMBL" id="HBNR01035465">
    <property type="protein sequence ID" value="CAE4591261.1"/>
    <property type="molecule type" value="Transcribed_RNA"/>
</dbReference>
<dbReference type="AlphaFoldDB" id="A0A7S4QR16"/>
<dbReference type="InterPro" id="IPR036691">
    <property type="entry name" value="Endo/exonu/phosph_ase_sf"/>
</dbReference>
<reference evidence="1" key="1">
    <citation type="submission" date="2021-01" db="EMBL/GenBank/DDBJ databases">
        <authorList>
            <person name="Corre E."/>
            <person name="Pelletier E."/>
            <person name="Niang G."/>
            <person name="Scheremetjew M."/>
            <person name="Finn R."/>
            <person name="Kale V."/>
            <person name="Holt S."/>
            <person name="Cochrane G."/>
            <person name="Meng A."/>
            <person name="Brown T."/>
            <person name="Cohen L."/>
        </authorList>
    </citation>
    <scope>NUCLEOTIDE SEQUENCE</scope>
    <source>
        <strain evidence="1">CCMP3105</strain>
    </source>
</reference>
<organism evidence="1">
    <name type="scientific">Alexandrium monilatum</name>
    <dbReference type="NCBI Taxonomy" id="311494"/>
    <lineage>
        <taxon>Eukaryota</taxon>
        <taxon>Sar</taxon>
        <taxon>Alveolata</taxon>
        <taxon>Dinophyceae</taxon>
        <taxon>Gonyaulacales</taxon>
        <taxon>Pyrocystaceae</taxon>
        <taxon>Alexandrium</taxon>
    </lineage>
</organism>
<gene>
    <name evidence="1" type="ORF">AMON00008_LOCUS24350</name>
</gene>
<sequence>MAQVLAPAARDQAIQVGSAWALREAMGDGASPGGITCVTWNVAAINNNPFEYWVTHDNAAYLRLMEDVQAFIDKPTGDQDVEVSSVFPDSLFEELATAMTAEGWSGVEETRQLWLSDFSKRRIVSAFLKDKQIGAKRLASMPDRLTNTIDLASGEKACRPTVISNYSQPLPDIPAWWTSWKAFMFKDELEVPAKGGDSKRVRPCALLSRIPRAKYPAITESEEAISVPLQALCCAVFDAILVHMLTTVAPDSWQAVKVALCKALCTNKAMLTIKILEEQYAQADVIFLQECAAAFTDALSKSPGLSSRFHVLVPAELDTKRDQNSLVLASRSRFDVEGIQEVTAAAAKRVEDAGGAGLAAGDLYAAVVRPAAGGPDSTSFLLASFHGDTDGLMTVPVLDAICATREACGEPKPCFIFGLDANAYSKGAVGKKLGAQEFTEACAARGLGECWSGQTAVAPLECCTTFNARTYLQPQLNKAVSRGAAGMDPNTDRNPKDYIVFDTKQLVPAGPPERDNTGKRGAFDADAPFPTLNFPSDHAALLSVLTPVPA</sequence>
<evidence type="ECO:0008006" key="2">
    <source>
        <dbReference type="Google" id="ProtNLM"/>
    </source>
</evidence>
<proteinExistence type="predicted"/>
<protein>
    <recommendedName>
        <fullName evidence="2">Endonuclease/exonuclease/phosphatase domain-containing protein</fullName>
    </recommendedName>
</protein>
<dbReference type="SUPFAM" id="SSF56219">
    <property type="entry name" value="DNase I-like"/>
    <property type="match status" value="1"/>
</dbReference>
<evidence type="ECO:0000313" key="1">
    <source>
        <dbReference type="EMBL" id="CAE4591261.1"/>
    </source>
</evidence>
<accession>A0A7S4QR16</accession>